<dbReference type="EMBL" id="DXHL01000027">
    <property type="protein sequence ID" value="HIW11003.1"/>
    <property type="molecule type" value="Genomic_DNA"/>
</dbReference>
<evidence type="ECO:0000313" key="4">
    <source>
        <dbReference type="Proteomes" id="UP000823926"/>
    </source>
</evidence>
<evidence type="ECO:0000313" key="3">
    <source>
        <dbReference type="EMBL" id="HIW11003.1"/>
    </source>
</evidence>
<reference evidence="3" key="2">
    <citation type="submission" date="2021-04" db="EMBL/GenBank/DDBJ databases">
        <authorList>
            <person name="Gilroy R."/>
        </authorList>
    </citation>
    <scope>NUCLEOTIDE SEQUENCE</scope>
    <source>
        <strain evidence="3">ChiBcec15-1070</strain>
    </source>
</reference>
<keyword evidence="2" id="KW-0472">Membrane</keyword>
<gene>
    <name evidence="3" type="ORF">H9888_05805</name>
</gene>
<sequence length="105" mass="11170">MENTTPHSQPQPPYHQPQPTVIVQSPRESSNGIGTAGFVLSLLTFALGWVPVLGWILWILGLIFSAIGLAKKPRGLAIAGLIISLIDVIFITLLFGMIAAALALV</sequence>
<evidence type="ECO:0000256" key="2">
    <source>
        <dbReference type="SAM" id="Phobius"/>
    </source>
</evidence>
<dbReference type="Proteomes" id="UP000823926">
    <property type="component" value="Unassembled WGS sequence"/>
</dbReference>
<protein>
    <recommendedName>
        <fullName evidence="5">DUF4190 domain-containing protein</fullName>
    </recommendedName>
</protein>
<evidence type="ECO:0008006" key="5">
    <source>
        <dbReference type="Google" id="ProtNLM"/>
    </source>
</evidence>
<reference evidence="3" key="1">
    <citation type="journal article" date="2021" name="PeerJ">
        <title>Extensive microbial diversity within the chicken gut microbiome revealed by metagenomics and culture.</title>
        <authorList>
            <person name="Gilroy R."/>
            <person name="Ravi A."/>
            <person name="Getino M."/>
            <person name="Pursley I."/>
            <person name="Horton D.L."/>
            <person name="Alikhan N.F."/>
            <person name="Baker D."/>
            <person name="Gharbi K."/>
            <person name="Hall N."/>
            <person name="Watson M."/>
            <person name="Adriaenssens E.M."/>
            <person name="Foster-Nyarko E."/>
            <person name="Jarju S."/>
            <person name="Secka A."/>
            <person name="Antonio M."/>
            <person name="Oren A."/>
            <person name="Chaudhuri R.R."/>
            <person name="La Ragione R."/>
            <person name="Hildebrand F."/>
            <person name="Pallen M.J."/>
        </authorList>
    </citation>
    <scope>NUCLEOTIDE SEQUENCE</scope>
    <source>
        <strain evidence="3">ChiBcec15-1070</strain>
    </source>
</reference>
<keyword evidence="2" id="KW-1133">Transmembrane helix</keyword>
<dbReference type="AlphaFoldDB" id="A0A9D1QDD3"/>
<feature type="transmembrane region" description="Helical" evidence="2">
    <location>
        <begin position="38"/>
        <end position="64"/>
    </location>
</feature>
<name>A0A9D1QDD3_9BACT</name>
<comment type="caution">
    <text evidence="3">The sequence shown here is derived from an EMBL/GenBank/DDBJ whole genome shotgun (WGS) entry which is preliminary data.</text>
</comment>
<feature type="region of interest" description="Disordered" evidence="1">
    <location>
        <begin position="1"/>
        <end position="20"/>
    </location>
</feature>
<organism evidence="3 4">
    <name type="scientific">Candidatus Rikenella faecigallinarum</name>
    <dbReference type="NCBI Taxonomy" id="2838745"/>
    <lineage>
        <taxon>Bacteria</taxon>
        <taxon>Pseudomonadati</taxon>
        <taxon>Bacteroidota</taxon>
        <taxon>Bacteroidia</taxon>
        <taxon>Bacteroidales</taxon>
        <taxon>Rikenellaceae</taxon>
        <taxon>Rikenella</taxon>
    </lineage>
</organism>
<evidence type="ECO:0000256" key="1">
    <source>
        <dbReference type="SAM" id="MobiDB-lite"/>
    </source>
</evidence>
<accession>A0A9D1QDD3</accession>
<feature type="transmembrane region" description="Helical" evidence="2">
    <location>
        <begin position="76"/>
        <end position="104"/>
    </location>
</feature>
<proteinExistence type="predicted"/>
<keyword evidence="2" id="KW-0812">Transmembrane</keyword>